<feature type="region of interest" description="Disordered" evidence="2">
    <location>
        <begin position="322"/>
        <end position="438"/>
    </location>
</feature>
<evidence type="ECO:0000256" key="1">
    <source>
        <dbReference type="ARBA" id="ARBA00009477"/>
    </source>
</evidence>
<feature type="domain" description="Multidrug resistance protein MdtA-like alpha-helical hairpin" evidence="3">
    <location>
        <begin position="109"/>
        <end position="185"/>
    </location>
</feature>
<dbReference type="SUPFAM" id="SSF111369">
    <property type="entry name" value="HlyD-like secretion proteins"/>
    <property type="match status" value="1"/>
</dbReference>
<evidence type="ECO:0000313" key="6">
    <source>
        <dbReference type="EMBL" id="WAS91548.1"/>
    </source>
</evidence>
<dbReference type="Gene3D" id="2.40.30.170">
    <property type="match status" value="1"/>
</dbReference>
<keyword evidence="7" id="KW-1185">Reference proteome</keyword>
<dbReference type="InterPro" id="IPR058624">
    <property type="entry name" value="MdtA-like_HH"/>
</dbReference>
<dbReference type="NCBIfam" id="TIGR01730">
    <property type="entry name" value="RND_mfp"/>
    <property type="match status" value="1"/>
</dbReference>
<dbReference type="Proteomes" id="UP001164459">
    <property type="component" value="Chromosome"/>
</dbReference>
<dbReference type="RefSeq" id="WP_269033910.1">
    <property type="nucleotide sequence ID" value="NZ_CP114040.1"/>
</dbReference>
<organism evidence="6 7">
    <name type="scientific">Nannocystis punicea</name>
    <dbReference type="NCBI Taxonomy" id="2995304"/>
    <lineage>
        <taxon>Bacteria</taxon>
        <taxon>Pseudomonadati</taxon>
        <taxon>Myxococcota</taxon>
        <taxon>Polyangia</taxon>
        <taxon>Nannocystales</taxon>
        <taxon>Nannocystaceae</taxon>
        <taxon>Nannocystis</taxon>
    </lineage>
</organism>
<dbReference type="InterPro" id="IPR058792">
    <property type="entry name" value="Beta-barrel_RND_2"/>
</dbReference>
<dbReference type="Gene3D" id="1.10.287.470">
    <property type="entry name" value="Helix hairpin bin"/>
    <property type="match status" value="1"/>
</dbReference>
<feature type="compositionally biased region" description="Basic and acidic residues" evidence="2">
    <location>
        <begin position="414"/>
        <end position="426"/>
    </location>
</feature>
<dbReference type="Pfam" id="PF25876">
    <property type="entry name" value="HH_MFP_RND"/>
    <property type="match status" value="1"/>
</dbReference>
<dbReference type="InterPro" id="IPR006143">
    <property type="entry name" value="RND_pump_MFP"/>
</dbReference>
<dbReference type="Gene3D" id="2.40.50.100">
    <property type="match status" value="1"/>
</dbReference>
<reference evidence="6" key="1">
    <citation type="submission" date="2022-11" db="EMBL/GenBank/DDBJ databases">
        <title>Minimal conservation of predation-associated metabolite biosynthetic gene clusters underscores biosynthetic potential of Myxococcota including descriptions for ten novel species: Archangium lansinium sp. nov., Myxococcus landrumus sp. nov., Nannocystis bai.</title>
        <authorList>
            <person name="Ahearne A."/>
            <person name="Stevens C."/>
            <person name="Dowd S."/>
        </authorList>
    </citation>
    <scope>NUCLEOTIDE SEQUENCE</scope>
    <source>
        <strain evidence="6">Fl3</strain>
    </source>
</reference>
<dbReference type="Gene3D" id="2.40.420.20">
    <property type="match status" value="1"/>
</dbReference>
<proteinExistence type="inferred from homology"/>
<dbReference type="PANTHER" id="PTHR30469:SF33">
    <property type="entry name" value="SLR1207 PROTEIN"/>
    <property type="match status" value="1"/>
</dbReference>
<dbReference type="Pfam" id="PF25917">
    <property type="entry name" value="BSH_RND"/>
    <property type="match status" value="1"/>
</dbReference>
<gene>
    <name evidence="6" type="ORF">O0S08_35645</name>
</gene>
<feature type="domain" description="CusB-like beta-barrel" evidence="5">
    <location>
        <begin position="228"/>
        <end position="300"/>
    </location>
</feature>
<dbReference type="EMBL" id="CP114040">
    <property type="protein sequence ID" value="WAS91548.1"/>
    <property type="molecule type" value="Genomic_DNA"/>
</dbReference>
<dbReference type="InterPro" id="IPR058625">
    <property type="entry name" value="MdtA-like_BSH"/>
</dbReference>
<protein>
    <submittedName>
        <fullName evidence="6">Efflux RND transporter periplasmic adaptor subunit</fullName>
    </submittedName>
</protein>
<feature type="compositionally biased region" description="Gly residues" evidence="2">
    <location>
        <begin position="502"/>
        <end position="521"/>
    </location>
</feature>
<dbReference type="PANTHER" id="PTHR30469">
    <property type="entry name" value="MULTIDRUG RESISTANCE PROTEIN MDTA"/>
    <property type="match status" value="1"/>
</dbReference>
<feature type="region of interest" description="Disordered" evidence="2">
    <location>
        <begin position="496"/>
        <end position="521"/>
    </location>
</feature>
<evidence type="ECO:0000259" key="4">
    <source>
        <dbReference type="Pfam" id="PF25917"/>
    </source>
</evidence>
<feature type="domain" description="Multidrug resistance protein MdtA-like barrel-sandwich hybrid" evidence="4">
    <location>
        <begin position="62"/>
        <end position="211"/>
    </location>
</feature>
<sequence length="521" mass="54340">MALPRFLAPLLTVVLLGAGGYYAYQRFAVAEAPKIDYRTQAVERTRLTATVTASGTLSPVKTVAVGSQVSGRIVELFADFNSQVKKGDVIARIDPSLFQSDLMKTKASYKSSQAAVTRAIADRENARINFERAQQLFADKVAPQAEVDAANAAYKVAKASVESSQAALAVAKAAIDTADVNLLYTTILSPIDGVVISRDVSVGQTVAASLSAPQLFSIAEDLKAMEVHTNVAESDVGALKQDMKVRFTVDAYPNERFFGTVAQIRNSPLTLQNVVTYDAVVRVDNDSLKLRPGMTASVTFIVDERRDALAVPNAALRFTPSDPKIAALAPKPEGERGGKRGGKRGEDLGEAKAEEGKAEEAKTGAVDAKAEAADAKIAEGKADAKVPEGKAADAKAPEGKADETKAADGQPADAKAEEAKAGDGKGERRRRRGQNSELDNNRTVWVLAEGQPKPVQVQIGISDGSMTEIVGGELTEGMQVIVGATGGEPVTKAASASPFNPMGGGGGGRGGGGGGGRRGGF</sequence>
<dbReference type="Pfam" id="PF25954">
    <property type="entry name" value="Beta-barrel_RND_2"/>
    <property type="match status" value="1"/>
</dbReference>
<feature type="compositionally biased region" description="Basic and acidic residues" evidence="2">
    <location>
        <begin position="332"/>
        <end position="406"/>
    </location>
</feature>
<evidence type="ECO:0000256" key="2">
    <source>
        <dbReference type="SAM" id="MobiDB-lite"/>
    </source>
</evidence>
<evidence type="ECO:0000313" key="7">
    <source>
        <dbReference type="Proteomes" id="UP001164459"/>
    </source>
</evidence>
<comment type="similarity">
    <text evidence="1">Belongs to the membrane fusion protein (MFP) (TC 8.A.1) family.</text>
</comment>
<evidence type="ECO:0000259" key="3">
    <source>
        <dbReference type="Pfam" id="PF25876"/>
    </source>
</evidence>
<evidence type="ECO:0000259" key="5">
    <source>
        <dbReference type="Pfam" id="PF25954"/>
    </source>
</evidence>
<name>A0ABY7GX83_9BACT</name>
<accession>A0ABY7GX83</accession>